<evidence type="ECO:0000259" key="8">
    <source>
        <dbReference type="SMART" id="SM00363"/>
    </source>
</evidence>
<comment type="similarity">
    <text evidence="2 6">Belongs to the pseudouridine synthase RluA family.</text>
</comment>
<dbReference type="KEGG" id="cms:CMS1381"/>
<dbReference type="Gene3D" id="3.30.2350.10">
    <property type="entry name" value="Pseudouridine synthase"/>
    <property type="match status" value="1"/>
</dbReference>
<dbReference type="STRING" id="31964.CMS1381"/>
<dbReference type="eggNOG" id="COG0564">
    <property type="taxonomic scope" value="Bacteria"/>
</dbReference>
<evidence type="ECO:0000256" key="4">
    <source>
        <dbReference type="PIRSR" id="PIRSR606225-1"/>
    </source>
</evidence>
<evidence type="ECO:0000313" key="9">
    <source>
        <dbReference type="EMBL" id="CAQ01492.1"/>
    </source>
</evidence>
<dbReference type="SUPFAM" id="SSF55120">
    <property type="entry name" value="Pseudouridine synthase"/>
    <property type="match status" value="1"/>
</dbReference>
<keyword evidence="5" id="KW-0694">RNA-binding</keyword>
<keyword evidence="3 6" id="KW-0413">Isomerase</keyword>
<feature type="active site" evidence="4">
    <location>
        <position position="175"/>
    </location>
</feature>
<dbReference type="InterPro" id="IPR006225">
    <property type="entry name" value="PsdUridine_synth_RluC/D"/>
</dbReference>
<comment type="function">
    <text evidence="6">Responsible for synthesis of pseudouridine from uracil.</text>
</comment>
<dbReference type="EC" id="5.4.99.-" evidence="6"/>
<sequence>MGLRLQRATGSRVAVVVRAATVTAAPPAPHRTGRGHPMEHRTMPVPDGLDGQRVDVGLARLLGFSRSFAAEVAEAGGVTQDGREAGKSDRLVGGSMLAVSWQPRQEPSVVPLAVPDLGIVHDDDDIVVVDKPVGVAAHPSVGWTGPTVLGALAAAGFRLSTSGAEERQGIVHRLDAGTSGLMVVAKTERAYTELKRQFHDREVEKVYHAVVQGHPDPLAGTIDAPIGRHPRSDWKFAVTADGKPSVTHYETLEAFRRAALLEVHLETGRTHQIRVHMAAQRHPCVGDAMYGADPTISAQLGLQRQWLHAMRLDITHPATGDRASFSSTYPADLQHALDVLQD</sequence>
<evidence type="ECO:0000256" key="6">
    <source>
        <dbReference type="RuleBase" id="RU362028"/>
    </source>
</evidence>
<dbReference type="SMART" id="SM00363">
    <property type="entry name" value="S4"/>
    <property type="match status" value="1"/>
</dbReference>
<dbReference type="Proteomes" id="UP000001318">
    <property type="component" value="Chromosome"/>
</dbReference>
<feature type="domain" description="RNA-binding S4" evidence="8">
    <location>
        <begin position="52"/>
        <end position="115"/>
    </location>
</feature>
<accession>B0RIK1</accession>
<dbReference type="Gene3D" id="3.10.290.10">
    <property type="entry name" value="RNA-binding S4 domain"/>
    <property type="match status" value="1"/>
</dbReference>
<dbReference type="InterPro" id="IPR006145">
    <property type="entry name" value="PsdUridine_synth_RsuA/RluA"/>
</dbReference>
<dbReference type="InterPro" id="IPR036986">
    <property type="entry name" value="S4_RNA-bd_sf"/>
</dbReference>
<protein>
    <recommendedName>
        <fullName evidence="6">Pseudouridine synthase</fullName>
        <ecNumber evidence="6">5.4.99.-</ecNumber>
    </recommendedName>
</protein>
<gene>
    <name evidence="9" type="primary">rlu</name>
    <name evidence="9" type="ordered locus">CMS1381</name>
</gene>
<evidence type="ECO:0000256" key="5">
    <source>
        <dbReference type="PROSITE-ProRule" id="PRU00182"/>
    </source>
</evidence>
<organism evidence="9 10">
    <name type="scientific">Clavibacter sepedonicus</name>
    <name type="common">Clavibacter michiganensis subsp. sepedonicus</name>
    <dbReference type="NCBI Taxonomy" id="31964"/>
    <lineage>
        <taxon>Bacteria</taxon>
        <taxon>Bacillati</taxon>
        <taxon>Actinomycetota</taxon>
        <taxon>Actinomycetes</taxon>
        <taxon>Micrococcales</taxon>
        <taxon>Microbacteriaceae</taxon>
        <taxon>Clavibacter</taxon>
    </lineage>
</organism>
<dbReference type="EMBL" id="AM849034">
    <property type="protein sequence ID" value="CAQ01492.1"/>
    <property type="molecule type" value="Genomic_DNA"/>
</dbReference>
<dbReference type="Pfam" id="PF00849">
    <property type="entry name" value="PseudoU_synth_2"/>
    <property type="match status" value="1"/>
</dbReference>
<evidence type="ECO:0000313" key="10">
    <source>
        <dbReference type="Proteomes" id="UP000001318"/>
    </source>
</evidence>
<dbReference type="PROSITE" id="PS01129">
    <property type="entry name" value="PSI_RLU"/>
    <property type="match status" value="1"/>
</dbReference>
<dbReference type="GO" id="GO:0003723">
    <property type="term" value="F:RNA binding"/>
    <property type="evidence" value="ECO:0007669"/>
    <property type="project" value="UniProtKB-KW"/>
</dbReference>
<feature type="region of interest" description="Disordered" evidence="7">
    <location>
        <begin position="26"/>
        <end position="50"/>
    </location>
</feature>
<keyword evidence="9" id="KW-0456">Lyase</keyword>
<dbReference type="InterPro" id="IPR006224">
    <property type="entry name" value="PsdUridine_synth_RluA-like_CS"/>
</dbReference>
<dbReference type="InterPro" id="IPR050188">
    <property type="entry name" value="RluA_PseudoU_synthase"/>
</dbReference>
<evidence type="ECO:0000256" key="3">
    <source>
        <dbReference type="ARBA" id="ARBA00023235"/>
    </source>
</evidence>
<dbReference type="GO" id="GO:0000455">
    <property type="term" value="P:enzyme-directed rRNA pseudouridine synthesis"/>
    <property type="evidence" value="ECO:0007669"/>
    <property type="project" value="UniProtKB-ARBA"/>
</dbReference>
<dbReference type="GO" id="GO:0120159">
    <property type="term" value="F:rRNA pseudouridine synthase activity"/>
    <property type="evidence" value="ECO:0007669"/>
    <property type="project" value="UniProtKB-ARBA"/>
</dbReference>
<comment type="catalytic activity">
    <reaction evidence="1 6">
        <text>a uridine in RNA = a pseudouridine in RNA</text>
        <dbReference type="Rhea" id="RHEA:48348"/>
        <dbReference type="Rhea" id="RHEA-COMP:12068"/>
        <dbReference type="Rhea" id="RHEA-COMP:12069"/>
        <dbReference type="ChEBI" id="CHEBI:65314"/>
        <dbReference type="ChEBI" id="CHEBI:65315"/>
    </reaction>
</comment>
<dbReference type="PANTHER" id="PTHR21600">
    <property type="entry name" value="MITOCHONDRIAL RNA PSEUDOURIDINE SYNTHASE"/>
    <property type="match status" value="1"/>
</dbReference>
<keyword evidence="10" id="KW-1185">Reference proteome</keyword>
<evidence type="ECO:0000256" key="1">
    <source>
        <dbReference type="ARBA" id="ARBA00000073"/>
    </source>
</evidence>
<dbReference type="AlphaFoldDB" id="B0RIK1"/>
<dbReference type="InterPro" id="IPR002942">
    <property type="entry name" value="S4_RNA-bd"/>
</dbReference>
<dbReference type="HOGENOM" id="CLU_016902_4_4_11"/>
<dbReference type="InterPro" id="IPR020103">
    <property type="entry name" value="PsdUridine_synth_cat_dom_sf"/>
</dbReference>
<dbReference type="PANTHER" id="PTHR21600:SF44">
    <property type="entry name" value="RIBOSOMAL LARGE SUBUNIT PSEUDOURIDINE SYNTHASE D"/>
    <property type="match status" value="1"/>
</dbReference>
<name>B0RIK1_CLASE</name>
<reference evidence="9 10" key="1">
    <citation type="journal article" date="2008" name="J. Bacteriol.">
        <title>Genome of the actinomycete plant pathogen Clavibacter michiganensis subsp. sepedonicus suggests recent niche adaptation.</title>
        <authorList>
            <person name="Bentley S.D."/>
            <person name="Corton C."/>
            <person name="Brown S.E."/>
            <person name="Barron A."/>
            <person name="Clark L."/>
            <person name="Doggett J."/>
            <person name="Harris B."/>
            <person name="Ormond D."/>
            <person name="Quail M.A."/>
            <person name="May G."/>
            <person name="Francis D."/>
            <person name="Knudson D."/>
            <person name="Parkhill J."/>
            <person name="Ishimaru C.A."/>
        </authorList>
    </citation>
    <scope>NUCLEOTIDE SEQUENCE [LARGE SCALE GENOMIC DNA]</scope>
    <source>
        <strain evidence="10">ATCC 33113 / DSM 20744 / JCM 9667 / LMG 2889 / ICMP 2535 / C-1</strain>
    </source>
</reference>
<evidence type="ECO:0000256" key="2">
    <source>
        <dbReference type="ARBA" id="ARBA00010876"/>
    </source>
</evidence>
<dbReference type="GO" id="GO:0016829">
    <property type="term" value="F:lyase activity"/>
    <property type="evidence" value="ECO:0007669"/>
    <property type="project" value="UniProtKB-KW"/>
</dbReference>
<dbReference type="NCBIfam" id="TIGR00005">
    <property type="entry name" value="rluA_subfam"/>
    <property type="match status" value="1"/>
</dbReference>
<proteinExistence type="inferred from homology"/>
<evidence type="ECO:0000256" key="7">
    <source>
        <dbReference type="SAM" id="MobiDB-lite"/>
    </source>
</evidence>
<dbReference type="PROSITE" id="PS50889">
    <property type="entry name" value="S4"/>
    <property type="match status" value="1"/>
</dbReference>
<dbReference type="CDD" id="cd02869">
    <property type="entry name" value="PseudoU_synth_RluA_like"/>
    <property type="match status" value="1"/>
</dbReference>